<dbReference type="Proteomes" id="UP001327560">
    <property type="component" value="Chromosome 7"/>
</dbReference>
<dbReference type="PANTHER" id="PTHR34462">
    <property type="entry name" value="OS05G0587400 PROTEIN"/>
    <property type="match status" value="1"/>
</dbReference>
<dbReference type="PANTHER" id="PTHR34462:SF1">
    <property type="entry name" value="OS05G0587400 PROTEIN"/>
    <property type="match status" value="1"/>
</dbReference>
<protein>
    <submittedName>
        <fullName evidence="1">Uncharacterized protein</fullName>
    </submittedName>
</protein>
<reference evidence="1 2" key="1">
    <citation type="submission" date="2023-10" db="EMBL/GenBank/DDBJ databases">
        <title>Chromosome-scale genome assembly provides insights into flower coloration mechanisms of Canna indica.</title>
        <authorList>
            <person name="Li C."/>
        </authorList>
    </citation>
    <scope>NUCLEOTIDE SEQUENCE [LARGE SCALE GENOMIC DNA]</scope>
    <source>
        <tissue evidence="1">Flower</tissue>
    </source>
</reference>
<proteinExistence type="predicted"/>
<accession>A0AAQ3QKT6</accession>
<dbReference type="AlphaFoldDB" id="A0AAQ3QKT6"/>
<gene>
    <name evidence="1" type="ORF">Cni_G21982</name>
</gene>
<evidence type="ECO:0000313" key="1">
    <source>
        <dbReference type="EMBL" id="WOL13213.1"/>
    </source>
</evidence>
<keyword evidence="2" id="KW-1185">Reference proteome</keyword>
<dbReference type="EMBL" id="CP136896">
    <property type="protein sequence ID" value="WOL13213.1"/>
    <property type="molecule type" value="Genomic_DNA"/>
</dbReference>
<name>A0AAQ3QKT6_9LILI</name>
<organism evidence="1 2">
    <name type="scientific">Canna indica</name>
    <name type="common">Indian-shot</name>
    <dbReference type="NCBI Taxonomy" id="4628"/>
    <lineage>
        <taxon>Eukaryota</taxon>
        <taxon>Viridiplantae</taxon>
        <taxon>Streptophyta</taxon>
        <taxon>Embryophyta</taxon>
        <taxon>Tracheophyta</taxon>
        <taxon>Spermatophyta</taxon>
        <taxon>Magnoliopsida</taxon>
        <taxon>Liliopsida</taxon>
        <taxon>Zingiberales</taxon>
        <taxon>Cannaceae</taxon>
        <taxon>Canna</taxon>
    </lineage>
</organism>
<evidence type="ECO:0000313" key="2">
    <source>
        <dbReference type="Proteomes" id="UP001327560"/>
    </source>
</evidence>
<sequence>MRSKRNATIRRGEKLNHFRGDGPNWVLIAGGALLSTLSIRLGCKLKQALLPKQEDAGNMKFTPKRMSGAGQKNSNLCKCNQDDDTRYHCLSAYTTGISDGMDIKQSKIPMSTEIDVSLPLVKFAEEEPNKDNGSMIWASSPERLELPQKPFHHSSSSDSPCFSESASDIYSKREVIQKLRQQLKRRDDVIMEMQAQITDLQHSLSIQMTQSGHLQAQIDAANRDLFDSLREIQRLRKIIADYCVAEVISPEKPARLWCPEVANGVMNGHADSADDLKAQGIGVERGIGDLMKVEMLKKEVGELMEVIEGKNFLIQSYREQKVELCSKMEELQLKLNSHVPNIL</sequence>